<dbReference type="EMBL" id="BSPX01000033">
    <property type="protein sequence ID" value="GLT22845.1"/>
    <property type="molecule type" value="Genomic_DNA"/>
</dbReference>
<evidence type="ECO:0000256" key="1">
    <source>
        <dbReference type="SAM" id="MobiDB-lite"/>
    </source>
</evidence>
<dbReference type="RefSeq" id="WP_284188126.1">
    <property type="nucleotide sequence ID" value="NZ_BSPX01000033.1"/>
</dbReference>
<protein>
    <submittedName>
        <fullName evidence="2">Uncharacterized protein</fullName>
    </submittedName>
</protein>
<evidence type="ECO:0000313" key="3">
    <source>
        <dbReference type="Proteomes" id="UP001157167"/>
    </source>
</evidence>
<sequence>MVHGNADQLDAEAEALLADIASFDIEAARQRVQEIDARASGLRVSTTPFPEALPQVCFEAESTPAPRVSVEAPSCSQPSPAAPVEVPPPAHRPLGGGLLEQLKDEVVISQRRADDLTRRVDAARDSLDRRLRSMFDYFHDLTTQLNYLKPRIGRDYYFLGADDAFRDLTWLEGFADFRTQSESDGGRIERVTLGFTLKGPGERTLDRSGSGIERLRQVLFDLGLRFECAERRNSQRELEHASFRIPDEISVRVVWRADFEKQQVVMESRNLERLGFATCALLPESIGPAMLDEFGRLVLGRPNTFRSFVSR</sequence>
<gene>
    <name evidence="2" type="ORF">GCM10007933_23060</name>
</gene>
<reference evidence="3" key="1">
    <citation type="journal article" date="2019" name="Int. J. Syst. Evol. Microbiol.">
        <title>The Global Catalogue of Microorganisms (GCM) 10K type strain sequencing project: providing services to taxonomists for standard genome sequencing and annotation.</title>
        <authorList>
            <consortium name="The Broad Institute Genomics Platform"/>
            <consortium name="The Broad Institute Genome Sequencing Center for Infectious Disease"/>
            <person name="Wu L."/>
            <person name="Ma J."/>
        </authorList>
    </citation>
    <scope>NUCLEOTIDE SEQUENCE [LARGE SCALE GENOMIC DNA]</scope>
    <source>
        <strain evidence="3">NBRC 102407</strain>
    </source>
</reference>
<keyword evidence="3" id="KW-1185">Reference proteome</keyword>
<evidence type="ECO:0000313" key="2">
    <source>
        <dbReference type="EMBL" id="GLT22845.1"/>
    </source>
</evidence>
<comment type="caution">
    <text evidence="2">The sequence shown here is derived from an EMBL/GenBank/DDBJ whole genome shotgun (WGS) entry which is preliminary data.</text>
</comment>
<feature type="region of interest" description="Disordered" evidence="1">
    <location>
        <begin position="69"/>
        <end position="88"/>
    </location>
</feature>
<feature type="compositionally biased region" description="Low complexity" evidence="1">
    <location>
        <begin position="72"/>
        <end position="84"/>
    </location>
</feature>
<organism evidence="2 3">
    <name type="scientific">Zoogloea oryzae</name>
    <dbReference type="NCBI Taxonomy" id="310767"/>
    <lineage>
        <taxon>Bacteria</taxon>
        <taxon>Pseudomonadati</taxon>
        <taxon>Pseudomonadota</taxon>
        <taxon>Betaproteobacteria</taxon>
        <taxon>Rhodocyclales</taxon>
        <taxon>Zoogloeaceae</taxon>
        <taxon>Zoogloea</taxon>
    </lineage>
</organism>
<dbReference type="Proteomes" id="UP001157167">
    <property type="component" value="Unassembled WGS sequence"/>
</dbReference>
<accession>A0ABQ6FDK8</accession>
<proteinExistence type="predicted"/>
<name>A0ABQ6FDK8_9RHOO</name>